<accession>A0ABQ5A791</accession>
<proteinExistence type="predicted"/>
<dbReference type="Proteomes" id="UP001151760">
    <property type="component" value="Unassembled WGS sequence"/>
</dbReference>
<feature type="coiled-coil region" evidence="1">
    <location>
        <begin position="604"/>
        <end position="643"/>
    </location>
</feature>
<keyword evidence="3" id="KW-1185">Reference proteome</keyword>
<evidence type="ECO:0000256" key="1">
    <source>
        <dbReference type="SAM" id="Coils"/>
    </source>
</evidence>
<protein>
    <submittedName>
        <fullName evidence="2">Uncharacterized protein</fullName>
    </submittedName>
</protein>
<feature type="coiled-coil region" evidence="1">
    <location>
        <begin position="192"/>
        <end position="253"/>
    </location>
</feature>
<dbReference type="EMBL" id="BQNB010012049">
    <property type="protein sequence ID" value="GJS98505.1"/>
    <property type="molecule type" value="Genomic_DNA"/>
</dbReference>
<name>A0ABQ5A791_9ASTR</name>
<reference evidence="2" key="2">
    <citation type="submission" date="2022-01" db="EMBL/GenBank/DDBJ databases">
        <authorList>
            <person name="Yamashiro T."/>
            <person name="Shiraishi A."/>
            <person name="Satake H."/>
            <person name="Nakayama K."/>
        </authorList>
    </citation>
    <scope>NUCLEOTIDE SEQUENCE</scope>
</reference>
<evidence type="ECO:0000313" key="2">
    <source>
        <dbReference type="EMBL" id="GJS98505.1"/>
    </source>
</evidence>
<organism evidence="2 3">
    <name type="scientific">Tanacetum coccineum</name>
    <dbReference type="NCBI Taxonomy" id="301880"/>
    <lineage>
        <taxon>Eukaryota</taxon>
        <taxon>Viridiplantae</taxon>
        <taxon>Streptophyta</taxon>
        <taxon>Embryophyta</taxon>
        <taxon>Tracheophyta</taxon>
        <taxon>Spermatophyta</taxon>
        <taxon>Magnoliopsida</taxon>
        <taxon>eudicotyledons</taxon>
        <taxon>Gunneridae</taxon>
        <taxon>Pentapetalae</taxon>
        <taxon>asterids</taxon>
        <taxon>campanulids</taxon>
        <taxon>Asterales</taxon>
        <taxon>Asteraceae</taxon>
        <taxon>Asteroideae</taxon>
        <taxon>Anthemideae</taxon>
        <taxon>Anthemidinae</taxon>
        <taxon>Tanacetum</taxon>
    </lineage>
</organism>
<sequence>MSKQCTKPRRKQDDSWFKEKVVLVQAQASGQILHEEELAFLADPGIPEAQATQTIITHNAAYQADDLDAYDSDCDEFNTAKVALIENLSYYGSDALAEVHNHDNVNNNMIDQAVQVMPSSKQSNVMNHSETKITSDSNIIPYSQYVIKSQQAAVQNSNSSAQQDALILSVIEQLKTQVANCTKINLENKSVNDTLTAELERYKEQVKVLNERQNVDLKINDNVSDSCAQSVETDRLKQTLSEHLKEKESLMQTVSLLKDDFKKEESRNIDREIALEKRIKQLDNIVFKRDQSAQTVHMLTKPQFFYDHTTKQALGFQNPFYLKKAQQLEPKLYVGDIIEKTNPIVIPDSEETLMLAEESRSKMLLKQKDPIMLEKKVNTTPVDYAALNQLYKDFETRFVPQTELSAEQAFWSQNSVNSLEPILSSRPTIVEVPKELPKVSMVNTSLKKLKHHLAGFDMVVKERTTPTAITEGSWGFEHTKACFRDEIIPFVKALKDLFNSFNQYLVDELSEVQNVFHQMEQAVEQHRLESKTFEVKMNQVLNKNERLLEQVLSKDIVNIIVNSSVNNPSVNVHECEKYLHLRQLSFKRISLKRGLMINCSKAQSQEKDTVIKKLKERINALSRKTNEDKIKQELEEIETINIELDHRVTKLIAKNEH</sequence>
<reference evidence="2" key="1">
    <citation type="journal article" date="2022" name="Int. J. Mol. Sci.">
        <title>Draft Genome of Tanacetum Coccineum: Genomic Comparison of Closely Related Tanacetum-Family Plants.</title>
        <authorList>
            <person name="Yamashiro T."/>
            <person name="Shiraishi A."/>
            <person name="Nakayama K."/>
            <person name="Satake H."/>
        </authorList>
    </citation>
    <scope>NUCLEOTIDE SEQUENCE</scope>
</reference>
<keyword evidence="1" id="KW-0175">Coiled coil</keyword>
<evidence type="ECO:0000313" key="3">
    <source>
        <dbReference type="Proteomes" id="UP001151760"/>
    </source>
</evidence>
<gene>
    <name evidence="2" type="ORF">Tco_0819675</name>
</gene>
<comment type="caution">
    <text evidence="2">The sequence shown here is derived from an EMBL/GenBank/DDBJ whole genome shotgun (WGS) entry which is preliminary data.</text>
</comment>